<dbReference type="RefSeq" id="WP_248653323.1">
    <property type="nucleotide sequence ID" value="NZ_CP096658.1"/>
</dbReference>
<sequence>MNPRSVERAVWTLGIGGFLAYLLGALLAPNPTRILPYVAGASVVGVPIANWYVTRELDRFPSEGAGRLTMFFLTTFVVAYLGMEAVEFVVAPDSTAETVGQAAATLVGLHVGRRTAYRGGYDRIRAALVAERGAE</sequence>
<dbReference type="EMBL" id="CP096658">
    <property type="protein sequence ID" value="UPV98817.1"/>
    <property type="molecule type" value="Genomic_DNA"/>
</dbReference>
<evidence type="ECO:0000256" key="1">
    <source>
        <dbReference type="SAM" id="Phobius"/>
    </source>
</evidence>
<evidence type="ECO:0000313" key="3">
    <source>
        <dbReference type="Proteomes" id="UP000830434"/>
    </source>
</evidence>
<dbReference type="KEGG" id="haxz:M0R88_09760"/>
<feature type="transmembrane region" description="Helical" evidence="1">
    <location>
        <begin position="65"/>
        <end position="83"/>
    </location>
</feature>
<keyword evidence="1" id="KW-0472">Membrane</keyword>
<accession>A0A8U0ID41</accession>
<dbReference type="AlphaFoldDB" id="A0A8U0ID41"/>
<evidence type="ECO:0000313" key="2">
    <source>
        <dbReference type="EMBL" id="UPV98817.1"/>
    </source>
</evidence>
<keyword evidence="1" id="KW-0812">Transmembrane</keyword>
<feature type="transmembrane region" description="Helical" evidence="1">
    <location>
        <begin position="9"/>
        <end position="28"/>
    </location>
</feature>
<gene>
    <name evidence="2" type="ORF">M0R88_09760</name>
</gene>
<organism evidence="2 3">
    <name type="scientific">Halorussus gelatinilyticus</name>
    <dbReference type="NCBI Taxonomy" id="2937524"/>
    <lineage>
        <taxon>Archaea</taxon>
        <taxon>Methanobacteriati</taxon>
        <taxon>Methanobacteriota</taxon>
        <taxon>Stenosarchaea group</taxon>
        <taxon>Halobacteria</taxon>
        <taxon>Halobacteriales</taxon>
        <taxon>Haladaptataceae</taxon>
        <taxon>Halorussus</taxon>
    </lineage>
</organism>
<dbReference type="Proteomes" id="UP000830434">
    <property type="component" value="Chromosome"/>
</dbReference>
<reference evidence="2" key="1">
    <citation type="submission" date="2022-04" db="EMBL/GenBank/DDBJ databases">
        <title>Diverse halophilic archaea isolated from saline environments.</title>
        <authorList>
            <person name="Cui H.-L."/>
        </authorList>
    </citation>
    <scope>NUCLEOTIDE SEQUENCE</scope>
    <source>
        <strain evidence="2">XZYJT40</strain>
    </source>
</reference>
<proteinExistence type="predicted"/>
<feature type="transmembrane region" description="Helical" evidence="1">
    <location>
        <begin position="34"/>
        <end position="53"/>
    </location>
</feature>
<name>A0A8U0ID41_9EURY</name>
<keyword evidence="1" id="KW-1133">Transmembrane helix</keyword>
<dbReference type="GeneID" id="72190141"/>
<keyword evidence="3" id="KW-1185">Reference proteome</keyword>
<protein>
    <submittedName>
        <fullName evidence="2">Uncharacterized protein</fullName>
    </submittedName>
</protein>